<keyword evidence="3" id="KW-0479">Metal-binding</keyword>
<feature type="domain" description="Extradiol ring-cleavage dioxygenase class III enzyme subunit B" evidence="9">
    <location>
        <begin position="376"/>
        <end position="596"/>
    </location>
</feature>
<reference evidence="10 11" key="1">
    <citation type="submission" date="2017-12" db="EMBL/GenBank/DDBJ databases">
        <title>Sequencing, de novo assembly and annotation of complete genome of a new Thraustochytrid species, strain FCC1311.</title>
        <authorList>
            <person name="Sedici K."/>
            <person name="Godart F."/>
            <person name="Aiese Cigliano R."/>
            <person name="Sanseverino W."/>
            <person name="Barakat M."/>
            <person name="Ortet P."/>
            <person name="Marechal E."/>
            <person name="Cagnac O."/>
            <person name="Amato A."/>
        </authorList>
    </citation>
    <scope>NUCLEOTIDE SEQUENCE [LARGE SCALE GENOMIC DNA]</scope>
</reference>
<dbReference type="PANTHER" id="PTHR30096:SF0">
    <property type="entry name" value="4,5-DOPA DIOXYGENASE EXTRADIOL-LIKE PROTEIN"/>
    <property type="match status" value="1"/>
</dbReference>
<feature type="region of interest" description="Disordered" evidence="6">
    <location>
        <begin position="34"/>
        <end position="100"/>
    </location>
</feature>
<dbReference type="GO" id="GO:0008198">
    <property type="term" value="F:ferrous iron binding"/>
    <property type="evidence" value="ECO:0007669"/>
    <property type="project" value="InterPro"/>
</dbReference>
<evidence type="ECO:0000313" key="10">
    <source>
        <dbReference type="EMBL" id="GBG25081.1"/>
    </source>
</evidence>
<dbReference type="PANTHER" id="PTHR30096">
    <property type="entry name" value="4,5-DOPA DIOXYGENASE EXTRADIOL-LIKE PROTEIN"/>
    <property type="match status" value="1"/>
</dbReference>
<gene>
    <name evidence="10" type="ORF">FCC1311_012982</name>
</gene>
<evidence type="ECO:0000256" key="7">
    <source>
        <dbReference type="SAM" id="Phobius"/>
    </source>
</evidence>
<dbReference type="GO" id="GO:0008270">
    <property type="term" value="F:zinc ion binding"/>
    <property type="evidence" value="ECO:0007669"/>
    <property type="project" value="InterPro"/>
</dbReference>
<sequence>MFGRIHVPRRRLVVIVLLVCILQGAQALAANTTYAPTMSPSSSPAETNESGLTGNNDSQEVLDSEPFDDDSGQGGASSNGKDINEVTAQSPSTSAGEDSASHVGGILGGLAAGVFVLLVGVAYVAVPRVRSRQQDTYDQHQLAAGSGSRSKLRFFENPHDDAGDDLEDNSTLAPKFHQDSVHRHPPSSFAKPSSAPPIISRALAEAEIEIEAEAKARAKAETGARGSRRFVQSLRLAFGLSRSSSSNTKSSSSRFNFLSPDVAVDEEATKPREDLGTFGAPSPRAASGWGRRGFDDDHVQDYDDDNDDDDAAFAGPKMLGSSRRQPSLCIGHGGGPYFLLDARGQGPFAAGDKNCQAAREIRGLWKKLYGPEGAYETPEAIVLVSAHWEASARSADQFEIVDRPSSDAPLLFDYYGFPPETYKYTYNAPLDEEKREHVLESLRNSGIKIKPSTERKSYDHGVYIPLLAMRPQADVPVIQVSLGSSLDPGAHVKLGKALSDLRRDGFLIIGSGMATHNMYAARSTADAHTTTPWAQNFQDWLDDYIANPERLPEESERALLKWESKAPSAREAHPREEHLLPFIVSAAAGDFKPAEKVFQSWMAGSFSLNIYIWHSEDDAAASS</sequence>
<dbReference type="GO" id="GO:0016702">
    <property type="term" value="F:oxidoreductase activity, acting on single donors with incorporation of molecular oxygen, incorporation of two atoms of oxygen"/>
    <property type="evidence" value="ECO:0007669"/>
    <property type="project" value="UniProtKB-ARBA"/>
</dbReference>
<feature type="compositionally biased region" description="Acidic residues" evidence="6">
    <location>
        <begin position="60"/>
        <end position="71"/>
    </location>
</feature>
<feature type="compositionally biased region" description="Polar residues" evidence="6">
    <location>
        <begin position="34"/>
        <end position="59"/>
    </location>
</feature>
<keyword evidence="7" id="KW-1133">Transmembrane helix</keyword>
<accession>A0A2R5GAH8</accession>
<evidence type="ECO:0000256" key="4">
    <source>
        <dbReference type="ARBA" id="ARBA00022833"/>
    </source>
</evidence>
<feature type="region of interest" description="Disordered" evidence="6">
    <location>
        <begin position="268"/>
        <end position="326"/>
    </location>
</feature>
<feature type="compositionally biased region" description="Acidic residues" evidence="6">
    <location>
        <begin position="302"/>
        <end position="311"/>
    </location>
</feature>
<dbReference type="Gene3D" id="3.40.830.10">
    <property type="entry name" value="LigB-like"/>
    <property type="match status" value="1"/>
</dbReference>
<feature type="region of interest" description="Disordered" evidence="6">
    <location>
        <begin position="177"/>
        <end position="196"/>
    </location>
</feature>
<evidence type="ECO:0000313" key="11">
    <source>
        <dbReference type="Proteomes" id="UP000241890"/>
    </source>
</evidence>
<comment type="similarity">
    <text evidence="2">Belongs to the DODA-type extradiol aromatic ring-opening dioxygenase family.</text>
</comment>
<evidence type="ECO:0000256" key="3">
    <source>
        <dbReference type="ARBA" id="ARBA00022723"/>
    </source>
</evidence>
<evidence type="ECO:0000256" key="6">
    <source>
        <dbReference type="SAM" id="MobiDB-lite"/>
    </source>
</evidence>
<dbReference type="InParanoid" id="A0A2R5GAH8"/>
<protein>
    <submittedName>
        <fullName evidence="10">4,5-DOPA dioxygenase extradiol</fullName>
    </submittedName>
</protein>
<feature type="compositionally biased region" description="Basic and acidic residues" evidence="6">
    <location>
        <begin position="292"/>
        <end position="301"/>
    </location>
</feature>
<evidence type="ECO:0000256" key="8">
    <source>
        <dbReference type="SAM" id="SignalP"/>
    </source>
</evidence>
<evidence type="ECO:0000256" key="1">
    <source>
        <dbReference type="ARBA" id="ARBA00001947"/>
    </source>
</evidence>
<evidence type="ECO:0000259" key="9">
    <source>
        <dbReference type="Pfam" id="PF02900"/>
    </source>
</evidence>
<keyword evidence="10" id="KW-0223">Dioxygenase</keyword>
<feature type="compositionally biased region" description="Polar residues" evidence="6">
    <location>
        <begin position="78"/>
        <end position="96"/>
    </location>
</feature>
<keyword evidence="11" id="KW-1185">Reference proteome</keyword>
<dbReference type="InterPro" id="IPR014436">
    <property type="entry name" value="Extradiol_dOase_DODA"/>
</dbReference>
<keyword evidence="5" id="KW-0560">Oxidoreductase</keyword>
<dbReference type="CDD" id="cd07363">
    <property type="entry name" value="45_DOPA_Dioxygenase"/>
    <property type="match status" value="1"/>
</dbReference>
<dbReference type="OrthoDB" id="7396853at2759"/>
<keyword evidence="8" id="KW-0732">Signal</keyword>
<proteinExistence type="inferred from homology"/>
<feature type="signal peptide" evidence="8">
    <location>
        <begin position="1"/>
        <end position="27"/>
    </location>
</feature>
<organism evidence="10 11">
    <name type="scientific">Hondaea fermentalgiana</name>
    <dbReference type="NCBI Taxonomy" id="2315210"/>
    <lineage>
        <taxon>Eukaryota</taxon>
        <taxon>Sar</taxon>
        <taxon>Stramenopiles</taxon>
        <taxon>Bigyra</taxon>
        <taxon>Labyrinthulomycetes</taxon>
        <taxon>Thraustochytrida</taxon>
        <taxon>Thraustochytriidae</taxon>
        <taxon>Hondaea</taxon>
    </lineage>
</organism>
<evidence type="ECO:0000256" key="5">
    <source>
        <dbReference type="ARBA" id="ARBA00023002"/>
    </source>
</evidence>
<evidence type="ECO:0000256" key="2">
    <source>
        <dbReference type="ARBA" id="ARBA00007581"/>
    </source>
</evidence>
<feature type="region of interest" description="Disordered" evidence="6">
    <location>
        <begin position="132"/>
        <end position="172"/>
    </location>
</feature>
<keyword evidence="4" id="KW-0862">Zinc</keyword>
<keyword evidence="7" id="KW-0472">Membrane</keyword>
<dbReference type="InterPro" id="IPR004183">
    <property type="entry name" value="Xdiol_dOase_suB"/>
</dbReference>
<dbReference type="SUPFAM" id="SSF53213">
    <property type="entry name" value="LigB-like"/>
    <property type="match status" value="1"/>
</dbReference>
<dbReference type="Proteomes" id="UP000241890">
    <property type="component" value="Unassembled WGS sequence"/>
</dbReference>
<feature type="transmembrane region" description="Helical" evidence="7">
    <location>
        <begin position="106"/>
        <end position="126"/>
    </location>
</feature>
<dbReference type="AlphaFoldDB" id="A0A2R5GAH8"/>
<comment type="cofactor">
    <cofactor evidence="1">
        <name>Zn(2+)</name>
        <dbReference type="ChEBI" id="CHEBI:29105"/>
    </cofactor>
</comment>
<keyword evidence="7" id="KW-0812">Transmembrane</keyword>
<feature type="chain" id="PRO_5015354244" evidence="8">
    <location>
        <begin position="28"/>
        <end position="623"/>
    </location>
</feature>
<feature type="compositionally biased region" description="Low complexity" evidence="6">
    <location>
        <begin position="186"/>
        <end position="196"/>
    </location>
</feature>
<dbReference type="EMBL" id="BEYU01000011">
    <property type="protein sequence ID" value="GBG25081.1"/>
    <property type="molecule type" value="Genomic_DNA"/>
</dbReference>
<name>A0A2R5GAH8_9STRA</name>
<comment type="caution">
    <text evidence="10">The sequence shown here is derived from an EMBL/GenBank/DDBJ whole genome shotgun (WGS) entry which is preliminary data.</text>
</comment>
<dbReference type="Pfam" id="PF02900">
    <property type="entry name" value="LigB"/>
    <property type="match status" value="1"/>
</dbReference>